<gene>
    <name evidence="2" type="ORF">MEDL_69267</name>
</gene>
<dbReference type="OrthoDB" id="6198170at2759"/>
<dbReference type="AlphaFoldDB" id="A0A8S3VJV2"/>
<evidence type="ECO:0000313" key="2">
    <source>
        <dbReference type="EMBL" id="CAG2257945.1"/>
    </source>
</evidence>
<reference evidence="2" key="1">
    <citation type="submission" date="2021-03" db="EMBL/GenBank/DDBJ databases">
        <authorList>
            <person name="Bekaert M."/>
        </authorList>
    </citation>
    <scope>NUCLEOTIDE SEQUENCE</scope>
</reference>
<keyword evidence="1" id="KW-1133">Transmembrane helix</keyword>
<keyword evidence="3" id="KW-1185">Reference proteome</keyword>
<evidence type="ECO:0000313" key="3">
    <source>
        <dbReference type="Proteomes" id="UP000683360"/>
    </source>
</evidence>
<keyword evidence="1" id="KW-0812">Transmembrane</keyword>
<name>A0A8S3VJV2_MYTED</name>
<dbReference type="Proteomes" id="UP000683360">
    <property type="component" value="Unassembled WGS sequence"/>
</dbReference>
<proteinExistence type="predicted"/>
<protein>
    <submittedName>
        <fullName evidence="2">Uncharacterized protein</fullName>
    </submittedName>
</protein>
<accession>A0A8S3VJV2</accession>
<sequence length="158" mass="17538">MMNINIYKKSSNEEITCINTGIKSMLELSENFCENKIHTTKLTEDSAPNSVSTRYTKKHRSFGESPNSKDLCNTDILNPNSLLSNLNGLLIVASSVAGMKSNIRQNTLRSCNKITEMKKKNEITINVARVTTGLIVISVIFFVTLSDIIHGIGFNTHD</sequence>
<organism evidence="2 3">
    <name type="scientific">Mytilus edulis</name>
    <name type="common">Blue mussel</name>
    <dbReference type="NCBI Taxonomy" id="6550"/>
    <lineage>
        <taxon>Eukaryota</taxon>
        <taxon>Metazoa</taxon>
        <taxon>Spiralia</taxon>
        <taxon>Lophotrochozoa</taxon>
        <taxon>Mollusca</taxon>
        <taxon>Bivalvia</taxon>
        <taxon>Autobranchia</taxon>
        <taxon>Pteriomorphia</taxon>
        <taxon>Mytilida</taxon>
        <taxon>Mytiloidea</taxon>
        <taxon>Mytilidae</taxon>
        <taxon>Mytilinae</taxon>
        <taxon>Mytilus</taxon>
    </lineage>
</organism>
<comment type="caution">
    <text evidence="2">The sequence shown here is derived from an EMBL/GenBank/DDBJ whole genome shotgun (WGS) entry which is preliminary data.</text>
</comment>
<keyword evidence="1" id="KW-0472">Membrane</keyword>
<feature type="transmembrane region" description="Helical" evidence="1">
    <location>
        <begin position="127"/>
        <end position="152"/>
    </location>
</feature>
<evidence type="ECO:0000256" key="1">
    <source>
        <dbReference type="SAM" id="Phobius"/>
    </source>
</evidence>
<dbReference type="EMBL" id="CAJPWZ010003335">
    <property type="protein sequence ID" value="CAG2257945.1"/>
    <property type="molecule type" value="Genomic_DNA"/>
</dbReference>